<reference evidence="1 2" key="1">
    <citation type="journal article" date="2023" name="Plants (Basel)">
        <title>Bridging the Gap: Combining Genomics and Transcriptomics Approaches to Understand Stylosanthes scabra, an Orphan Legume from the Brazilian Caatinga.</title>
        <authorList>
            <person name="Ferreira-Neto J.R.C."/>
            <person name="da Silva M.D."/>
            <person name="Binneck E."/>
            <person name="de Melo N.F."/>
            <person name="da Silva R.H."/>
            <person name="de Melo A.L.T.M."/>
            <person name="Pandolfi V."/>
            <person name="Bustamante F.O."/>
            <person name="Brasileiro-Vidal A.C."/>
            <person name="Benko-Iseppon A.M."/>
        </authorList>
    </citation>
    <scope>NUCLEOTIDE SEQUENCE [LARGE SCALE GENOMIC DNA]</scope>
    <source>
        <tissue evidence="1">Leaves</tissue>
    </source>
</reference>
<dbReference type="InterPro" id="IPR044835">
    <property type="entry name" value="ARF_plant"/>
</dbReference>
<proteinExistence type="predicted"/>
<dbReference type="PANTHER" id="PTHR31384">
    <property type="entry name" value="AUXIN RESPONSE FACTOR 4-RELATED"/>
    <property type="match status" value="1"/>
</dbReference>
<protein>
    <submittedName>
        <fullName evidence="1">Uncharacterized protein</fullName>
    </submittedName>
</protein>
<accession>A0ABU6QEX2</accession>
<organism evidence="1 2">
    <name type="scientific">Stylosanthes scabra</name>
    <dbReference type="NCBI Taxonomy" id="79078"/>
    <lineage>
        <taxon>Eukaryota</taxon>
        <taxon>Viridiplantae</taxon>
        <taxon>Streptophyta</taxon>
        <taxon>Embryophyta</taxon>
        <taxon>Tracheophyta</taxon>
        <taxon>Spermatophyta</taxon>
        <taxon>Magnoliopsida</taxon>
        <taxon>eudicotyledons</taxon>
        <taxon>Gunneridae</taxon>
        <taxon>Pentapetalae</taxon>
        <taxon>rosids</taxon>
        <taxon>fabids</taxon>
        <taxon>Fabales</taxon>
        <taxon>Fabaceae</taxon>
        <taxon>Papilionoideae</taxon>
        <taxon>50 kb inversion clade</taxon>
        <taxon>dalbergioids sensu lato</taxon>
        <taxon>Dalbergieae</taxon>
        <taxon>Pterocarpus clade</taxon>
        <taxon>Stylosanthes</taxon>
    </lineage>
</organism>
<gene>
    <name evidence="1" type="ORF">PIB30_043221</name>
</gene>
<dbReference type="Proteomes" id="UP001341840">
    <property type="component" value="Unassembled WGS sequence"/>
</dbReference>
<dbReference type="PANTHER" id="PTHR31384:SF8">
    <property type="entry name" value="AUXIN RESPONSE FACTOR 11"/>
    <property type="match status" value="1"/>
</dbReference>
<evidence type="ECO:0000313" key="1">
    <source>
        <dbReference type="EMBL" id="MED6110469.1"/>
    </source>
</evidence>
<evidence type="ECO:0000313" key="2">
    <source>
        <dbReference type="Proteomes" id="UP001341840"/>
    </source>
</evidence>
<name>A0ABU6QEX2_9FABA</name>
<dbReference type="EMBL" id="JASCZI010000251">
    <property type="protein sequence ID" value="MED6110469.1"/>
    <property type="molecule type" value="Genomic_DNA"/>
</dbReference>
<comment type="caution">
    <text evidence="1">The sequence shown here is derived from an EMBL/GenBank/DDBJ whole genome shotgun (WGS) entry which is preliminary data.</text>
</comment>
<keyword evidence="2" id="KW-1185">Reference proteome</keyword>
<sequence length="144" mass="16294">METYHLHLVTHAGVIYLAAKLLSLVVIDICLEQQFGFADGAGDDLYQELWRLCAGPLMDLPEPTEQELRQMMDQKSPKYDLPSKILCQVIDVKCLAETESDEVYARITLQPSSDNESLDPNPICSEKPTQKVYSFIKDSEHLGY</sequence>